<accession>A0A221ZP88</accession>
<organism evidence="2">
    <name type="scientific">Klebsiella pneumoniae</name>
    <dbReference type="NCBI Taxonomy" id="573"/>
    <lineage>
        <taxon>Bacteria</taxon>
        <taxon>Pseudomonadati</taxon>
        <taxon>Pseudomonadota</taxon>
        <taxon>Gammaproteobacteria</taxon>
        <taxon>Enterobacterales</taxon>
        <taxon>Enterobacteriaceae</taxon>
        <taxon>Klebsiella/Raoultella group</taxon>
        <taxon>Klebsiella</taxon>
        <taxon>Klebsiella pneumoniae complex</taxon>
    </lineage>
</organism>
<keyword evidence="2" id="KW-0614">Plasmid</keyword>
<evidence type="ECO:0000313" key="2">
    <source>
        <dbReference type="EMBL" id="ASO64358.1"/>
    </source>
</evidence>
<feature type="region of interest" description="Disordered" evidence="1">
    <location>
        <begin position="18"/>
        <end position="38"/>
    </location>
</feature>
<proteinExistence type="predicted"/>
<name>A0A221ZP88_KLEPN</name>
<protein>
    <submittedName>
        <fullName evidence="2">Antitoxin protein</fullName>
    </submittedName>
</protein>
<gene>
    <name evidence="2" type="primary">parD</name>
</gene>
<geneLocation type="plasmid" evidence="2">
    <name>p675920-2</name>
</geneLocation>
<evidence type="ECO:0000256" key="1">
    <source>
        <dbReference type="SAM" id="MobiDB-lite"/>
    </source>
</evidence>
<dbReference type="EMBL" id="MF133496">
    <property type="protein sequence ID" value="ASO64358.1"/>
    <property type="molecule type" value="Genomic_DNA"/>
</dbReference>
<sequence>MVTLLTYGSSPLGFRPPVPRFPVETTPTRRKLKPGRMSSVQGNDRFFDAAGVSVAGQSVDAGFGDVVFQAGNNRRCNPHAFSNLRFCQVVMFTPFRK</sequence>
<reference evidence="2" key="1">
    <citation type="submission" date="2017-05" db="EMBL/GenBank/DDBJ databases">
        <title>Complete sequence of p675920-1.</title>
        <authorList>
            <person name="Feng J."/>
            <person name="Zhou D."/>
        </authorList>
    </citation>
    <scope>NUCLEOTIDE SEQUENCE</scope>
    <source>
        <strain evidence="2">675920</strain>
        <plasmid evidence="2">p675920-2</plasmid>
    </source>
</reference>
<dbReference type="AlphaFoldDB" id="A0A221ZP88"/>